<dbReference type="Gene3D" id="2.40.170.20">
    <property type="entry name" value="TonB-dependent receptor, beta-barrel domain"/>
    <property type="match status" value="1"/>
</dbReference>
<comment type="caution">
    <text evidence="8">The sequence shown here is derived from an EMBL/GenBank/DDBJ whole genome shotgun (WGS) entry which is preliminary data.</text>
</comment>
<dbReference type="Pfam" id="PF07715">
    <property type="entry name" value="Plug"/>
    <property type="match status" value="1"/>
</dbReference>
<dbReference type="GO" id="GO:0009279">
    <property type="term" value="C:cell outer membrane"/>
    <property type="evidence" value="ECO:0007669"/>
    <property type="project" value="UniProtKB-SubCell"/>
</dbReference>
<feature type="domain" description="TonB-dependent receptor-like beta-barrel" evidence="6">
    <location>
        <begin position="226"/>
        <end position="639"/>
    </location>
</feature>
<keyword evidence="5" id="KW-0732">Signal</keyword>
<dbReference type="Proteomes" id="UP000218767">
    <property type="component" value="Unassembled WGS sequence"/>
</dbReference>
<gene>
    <name evidence="8" type="ORF">COB20_14340</name>
</gene>
<name>A0A2A4WWK6_9GAMM</name>
<dbReference type="InterPro" id="IPR036942">
    <property type="entry name" value="Beta-barrel_TonB_sf"/>
</dbReference>
<feature type="domain" description="TonB-dependent receptor plug" evidence="7">
    <location>
        <begin position="33"/>
        <end position="120"/>
    </location>
</feature>
<dbReference type="Pfam" id="PF00593">
    <property type="entry name" value="TonB_dep_Rec_b-barrel"/>
    <property type="match status" value="1"/>
</dbReference>
<organism evidence="8 9">
    <name type="scientific">SAR86 cluster bacterium</name>
    <dbReference type="NCBI Taxonomy" id="2030880"/>
    <lineage>
        <taxon>Bacteria</taxon>
        <taxon>Pseudomonadati</taxon>
        <taxon>Pseudomonadota</taxon>
        <taxon>Gammaproteobacteria</taxon>
        <taxon>SAR86 cluster</taxon>
    </lineage>
</organism>
<evidence type="ECO:0000256" key="5">
    <source>
        <dbReference type="SAM" id="SignalP"/>
    </source>
</evidence>
<comment type="similarity">
    <text evidence="4">Belongs to the TonB-dependent receptor family.</text>
</comment>
<sequence length="720" mass="80109">MQIRLIAATTFLLTTISAPLFAQSEAEDDATITYPAAYFSEYGVVSVNDMLSRIPGIGLALEGNQVPSFSNSNDRGLGATSQILINGKRLAGKANEASSQLDRIAAAQVDYIEIIRGNSGDLDVRNSGQLVNIVLLESQSNSSVSGEFGFTHFHDGTVEPNGTFSYSAQSGAFNYLISADVTSGYEFLESREVSFLADNSLNDTRDFDRIREQTTYRLNSNIVYQPSPTNRIAFNFLYSESDPPASLNRTITNYQTANAATTYERESLPSTQDDWELGGDYEHNFSNGGKYKFLFIVNEQDRATTRESFVSTVLGGAETKDLFLDTASKYQERIARTSYSWPVAAAQSLELGIEGAQTIQNSSLRLGLNVPGETSADFGGLRPIPVPNAFSEVEEIRFEGFAIHNWQISDRTSLESSLFYETSEIEQSGDINKKRDFDFLKPKLDFRFDINSSFQFRVSAEKDVSQLSFRDFSAGVNQQDDDQNTIAGNPELEQEQTWRYNINLDYRLPNDGGVLNSRFFYYDVSDSIGKVDVTTDPLQPISANGNVGDGKVFGLYLNASIRLGFLNLPQAVVTAAFNFEDAYIFDPLINKKRTIIPFDRGGFRLGYRQDVPSQNLSFGINYQDGFGDVGGTGGNRVRYDIDNVVFFGGGKLRPELKLFAEKVGYGNLTYRIEINNAEDEIRCLERKRYNGYLRDGNLSETEKPCSSTGAQFVFKIRANF</sequence>
<evidence type="ECO:0000256" key="4">
    <source>
        <dbReference type="RuleBase" id="RU003357"/>
    </source>
</evidence>
<evidence type="ECO:0000313" key="8">
    <source>
        <dbReference type="EMBL" id="PCI74832.1"/>
    </source>
</evidence>
<accession>A0A2A4WWK6</accession>
<keyword evidence="3" id="KW-0998">Cell outer membrane</keyword>
<keyword evidence="2 4" id="KW-0472">Membrane</keyword>
<dbReference type="Gene3D" id="2.170.130.10">
    <property type="entry name" value="TonB-dependent receptor, plug domain"/>
    <property type="match status" value="1"/>
</dbReference>
<evidence type="ECO:0000259" key="7">
    <source>
        <dbReference type="Pfam" id="PF07715"/>
    </source>
</evidence>
<comment type="subcellular location">
    <subcellularLocation>
        <location evidence="1 4">Cell outer membrane</location>
    </subcellularLocation>
</comment>
<keyword evidence="4" id="KW-0798">TonB box</keyword>
<evidence type="ECO:0000256" key="2">
    <source>
        <dbReference type="ARBA" id="ARBA00023136"/>
    </source>
</evidence>
<dbReference type="InterPro" id="IPR037066">
    <property type="entry name" value="Plug_dom_sf"/>
</dbReference>
<evidence type="ECO:0000256" key="3">
    <source>
        <dbReference type="ARBA" id="ARBA00023237"/>
    </source>
</evidence>
<dbReference type="SUPFAM" id="SSF56935">
    <property type="entry name" value="Porins"/>
    <property type="match status" value="1"/>
</dbReference>
<dbReference type="InterPro" id="IPR012910">
    <property type="entry name" value="Plug_dom"/>
</dbReference>
<evidence type="ECO:0000259" key="6">
    <source>
        <dbReference type="Pfam" id="PF00593"/>
    </source>
</evidence>
<evidence type="ECO:0000256" key="1">
    <source>
        <dbReference type="ARBA" id="ARBA00004442"/>
    </source>
</evidence>
<evidence type="ECO:0000313" key="9">
    <source>
        <dbReference type="Proteomes" id="UP000218767"/>
    </source>
</evidence>
<dbReference type="EMBL" id="NVUL01000091">
    <property type="protein sequence ID" value="PCI74832.1"/>
    <property type="molecule type" value="Genomic_DNA"/>
</dbReference>
<feature type="signal peptide" evidence="5">
    <location>
        <begin position="1"/>
        <end position="22"/>
    </location>
</feature>
<proteinExistence type="inferred from homology"/>
<protein>
    <submittedName>
        <fullName evidence="8">Uncharacterized protein</fullName>
    </submittedName>
</protein>
<dbReference type="InterPro" id="IPR000531">
    <property type="entry name" value="Beta-barrel_TonB"/>
</dbReference>
<feature type="chain" id="PRO_5012517485" evidence="5">
    <location>
        <begin position="23"/>
        <end position="720"/>
    </location>
</feature>
<dbReference type="AlphaFoldDB" id="A0A2A4WWK6"/>
<reference evidence="9" key="1">
    <citation type="submission" date="2017-08" db="EMBL/GenBank/DDBJ databases">
        <title>A dynamic microbial community with high functional redundancy inhabits the cold, oxic subseafloor aquifer.</title>
        <authorList>
            <person name="Tully B.J."/>
            <person name="Wheat C.G."/>
            <person name="Glazer B.T."/>
            <person name="Huber J.A."/>
        </authorList>
    </citation>
    <scope>NUCLEOTIDE SEQUENCE [LARGE SCALE GENOMIC DNA]</scope>
</reference>